<dbReference type="Pfam" id="PF01979">
    <property type="entry name" value="Amidohydro_1"/>
    <property type="match status" value="1"/>
</dbReference>
<evidence type="ECO:0000256" key="2">
    <source>
        <dbReference type="ARBA" id="ARBA00022723"/>
    </source>
</evidence>
<dbReference type="GO" id="GO:0046872">
    <property type="term" value="F:metal ion binding"/>
    <property type="evidence" value="ECO:0007669"/>
    <property type="project" value="UniProtKB-KW"/>
</dbReference>
<dbReference type="EC" id="3.5.1.25" evidence="10"/>
<feature type="binding site" evidence="7">
    <location>
        <position position="232"/>
    </location>
    <ligand>
        <name>substrate</name>
    </ligand>
</feature>
<comment type="cofactor">
    <cofactor evidence="8">
        <name>a divalent metal cation</name>
        <dbReference type="ChEBI" id="CHEBI:60240"/>
    </cofactor>
    <text evidence="8">Binds 1 divalent metal cation per subunit.</text>
</comment>
<dbReference type="CDD" id="cd00854">
    <property type="entry name" value="NagA"/>
    <property type="match status" value="1"/>
</dbReference>
<feature type="domain" description="Amidohydrolase-related" evidence="9">
    <location>
        <begin position="58"/>
        <end position="381"/>
    </location>
</feature>
<dbReference type="SUPFAM" id="SSF51338">
    <property type="entry name" value="Composite domain of metallo-dependent hydrolases"/>
    <property type="match status" value="1"/>
</dbReference>
<name>A0A240ENE0_9VIBR</name>
<dbReference type="InterPro" id="IPR032466">
    <property type="entry name" value="Metal_Hydrolase"/>
</dbReference>
<organism evidence="10 11">
    <name type="scientific">Vibrio thalassae</name>
    <dbReference type="NCBI Taxonomy" id="1243014"/>
    <lineage>
        <taxon>Bacteria</taxon>
        <taxon>Pseudomonadati</taxon>
        <taxon>Pseudomonadota</taxon>
        <taxon>Gammaproteobacteria</taxon>
        <taxon>Vibrionales</taxon>
        <taxon>Vibrionaceae</taxon>
        <taxon>Vibrio</taxon>
    </lineage>
</organism>
<dbReference type="PIRSF" id="PIRSF038994">
    <property type="entry name" value="NagA"/>
    <property type="match status" value="1"/>
</dbReference>
<reference evidence="11" key="1">
    <citation type="submission" date="2016-06" db="EMBL/GenBank/DDBJ databases">
        <authorList>
            <person name="Rodrigo-Torres L."/>
            <person name="Arahal R.D."/>
            <person name="Lucena T."/>
        </authorList>
    </citation>
    <scope>NUCLEOTIDE SEQUENCE [LARGE SCALE GENOMIC DNA]</scope>
    <source>
        <strain evidence="11">CECT8203</strain>
    </source>
</reference>
<dbReference type="GO" id="GO:0006046">
    <property type="term" value="P:N-acetylglucosamine catabolic process"/>
    <property type="evidence" value="ECO:0007669"/>
    <property type="project" value="TreeGrafter"/>
</dbReference>
<feature type="active site" description="Proton donor/acceptor" evidence="6">
    <location>
        <position position="279"/>
    </location>
</feature>
<keyword evidence="4 5" id="KW-0119">Carbohydrate metabolism</keyword>
<evidence type="ECO:0000256" key="1">
    <source>
        <dbReference type="ARBA" id="ARBA00010716"/>
    </source>
</evidence>
<dbReference type="PANTHER" id="PTHR11113:SF14">
    <property type="entry name" value="N-ACETYLGLUCOSAMINE-6-PHOSPHATE DEACETYLASE"/>
    <property type="match status" value="1"/>
</dbReference>
<evidence type="ECO:0000256" key="7">
    <source>
        <dbReference type="PIRSR" id="PIRSR038994-2"/>
    </source>
</evidence>
<dbReference type="Proteomes" id="UP000219336">
    <property type="component" value="Unassembled WGS sequence"/>
</dbReference>
<dbReference type="EMBL" id="OANU01000105">
    <property type="protein sequence ID" value="SNX50212.1"/>
    <property type="molecule type" value="Genomic_DNA"/>
</dbReference>
<protein>
    <submittedName>
        <fullName evidence="10">N-acetylglucosamine-6-phosphate deacetylase</fullName>
        <ecNumber evidence="10">3.5.1.25</ecNumber>
    </submittedName>
</protein>
<feature type="binding site" evidence="8">
    <location>
        <position position="136"/>
    </location>
    <ligand>
        <name>Zn(2+)</name>
        <dbReference type="ChEBI" id="CHEBI:29105"/>
    </ligand>
</feature>
<keyword evidence="11" id="KW-1185">Reference proteome</keyword>
<evidence type="ECO:0000256" key="6">
    <source>
        <dbReference type="PIRSR" id="PIRSR038994-1"/>
    </source>
</evidence>
<dbReference type="PANTHER" id="PTHR11113">
    <property type="entry name" value="N-ACETYLGLUCOSAMINE-6-PHOSPHATE DEACETYLASE"/>
    <property type="match status" value="1"/>
</dbReference>
<feature type="binding site" evidence="7">
    <location>
        <position position="256"/>
    </location>
    <ligand>
        <name>substrate</name>
    </ligand>
</feature>
<feature type="binding site" evidence="8">
    <location>
        <position position="200"/>
    </location>
    <ligand>
        <name>Zn(2+)</name>
        <dbReference type="ChEBI" id="CHEBI:29105"/>
    </ligand>
</feature>
<feature type="binding site" evidence="7">
    <location>
        <begin position="224"/>
        <end position="225"/>
    </location>
    <ligand>
        <name>substrate</name>
    </ligand>
</feature>
<dbReference type="SUPFAM" id="SSF51556">
    <property type="entry name" value="Metallo-dependent hydrolases"/>
    <property type="match status" value="1"/>
</dbReference>
<comment type="similarity">
    <text evidence="1 5">Belongs to the metallo-dependent hydrolases superfamily. NagA family.</text>
</comment>
<feature type="binding site" evidence="7">
    <location>
        <begin position="312"/>
        <end position="314"/>
    </location>
    <ligand>
        <name>substrate</name>
    </ligand>
</feature>
<sequence length="384" mass="41102">MEGRHRQMTVRAITAKTIFDGEQYHSDSALVWRGDQIVDIVAAALPSSVIVTDVGDKMVAPGFIDIQVNGGGDVMFNSETTADGIDTICRAHRQHGTAYLLPTLISATPEQMKTALIATESAIEQGVAGVIGVHLEGPWLNKDKKGAHDANKFYSPTIEQLEAFPWVERGVNLVTLAAENVDTQALNWLQQHHVVVSCGHSNATLHELTTEKRASLNGFTHVFNAMSAIEGREPGVVGTALMTDHAWCSIIVDGIHVAPQNVLMAHRLKPEGKLLIVTDAMASVGSKTNRFVLDGEEISVQDGKLVNSSGALAGAHIGMDQSVANAIAWGLEEAEVLRMASTYPAQALNLNRVGVLKPGYRAAATVLNCDYSAYAVLVDGKLNP</sequence>
<dbReference type="InterPro" id="IPR003764">
    <property type="entry name" value="GlcNAc_6-P_deAcase"/>
</dbReference>
<evidence type="ECO:0000313" key="10">
    <source>
        <dbReference type="EMBL" id="SNX50212.1"/>
    </source>
</evidence>
<dbReference type="GO" id="GO:0008448">
    <property type="term" value="F:N-acetylglucosamine-6-phosphate deacetylase activity"/>
    <property type="evidence" value="ECO:0007669"/>
    <property type="project" value="UniProtKB-EC"/>
</dbReference>
<evidence type="ECO:0000256" key="4">
    <source>
        <dbReference type="ARBA" id="ARBA00023277"/>
    </source>
</evidence>
<evidence type="ECO:0000313" key="11">
    <source>
        <dbReference type="Proteomes" id="UP000219336"/>
    </source>
</evidence>
<dbReference type="AlphaFoldDB" id="A0A240ENE0"/>
<evidence type="ECO:0000256" key="8">
    <source>
        <dbReference type="PIRSR" id="PIRSR038994-3"/>
    </source>
</evidence>
<keyword evidence="2 8" id="KW-0479">Metal-binding</keyword>
<feature type="binding site" evidence="8">
    <location>
        <position position="221"/>
    </location>
    <ligand>
        <name>Zn(2+)</name>
        <dbReference type="ChEBI" id="CHEBI:29105"/>
    </ligand>
</feature>
<keyword evidence="3 5" id="KW-0378">Hydrolase</keyword>
<proteinExistence type="inferred from homology"/>
<dbReference type="Gene3D" id="2.30.40.10">
    <property type="entry name" value="Urease, subunit C, domain 1"/>
    <property type="match status" value="1"/>
</dbReference>
<accession>A0A240ENE0</accession>
<evidence type="ECO:0000256" key="5">
    <source>
        <dbReference type="PIRNR" id="PIRNR038994"/>
    </source>
</evidence>
<feature type="binding site" evidence="7">
    <location>
        <position position="147"/>
    </location>
    <ligand>
        <name>substrate</name>
    </ligand>
</feature>
<dbReference type="Gene3D" id="3.20.20.140">
    <property type="entry name" value="Metal-dependent hydrolases"/>
    <property type="match status" value="1"/>
</dbReference>
<evidence type="ECO:0000259" key="9">
    <source>
        <dbReference type="Pfam" id="PF01979"/>
    </source>
</evidence>
<dbReference type="InterPro" id="IPR006680">
    <property type="entry name" value="Amidohydro-rel"/>
</dbReference>
<dbReference type="InterPro" id="IPR011059">
    <property type="entry name" value="Metal-dep_hydrolase_composite"/>
</dbReference>
<dbReference type="NCBIfam" id="TIGR00221">
    <property type="entry name" value="nagA"/>
    <property type="match status" value="1"/>
</dbReference>
<evidence type="ECO:0000256" key="3">
    <source>
        <dbReference type="ARBA" id="ARBA00022801"/>
    </source>
</evidence>
<gene>
    <name evidence="10" type="primary">nagA_2</name>
    <name evidence="10" type="ORF">VTH8203_03866</name>
</gene>